<dbReference type="Proteomes" id="UP000005408">
    <property type="component" value="Unassembled WGS sequence"/>
</dbReference>
<organism evidence="1 2">
    <name type="scientific">Magallana gigas</name>
    <name type="common">Pacific oyster</name>
    <name type="synonym">Crassostrea gigas</name>
    <dbReference type="NCBI Taxonomy" id="29159"/>
    <lineage>
        <taxon>Eukaryota</taxon>
        <taxon>Metazoa</taxon>
        <taxon>Spiralia</taxon>
        <taxon>Lophotrochozoa</taxon>
        <taxon>Mollusca</taxon>
        <taxon>Bivalvia</taxon>
        <taxon>Autobranchia</taxon>
        <taxon>Pteriomorphia</taxon>
        <taxon>Ostreida</taxon>
        <taxon>Ostreoidea</taxon>
        <taxon>Ostreidae</taxon>
        <taxon>Magallana</taxon>
    </lineage>
</organism>
<evidence type="ECO:0000313" key="2">
    <source>
        <dbReference type="Proteomes" id="UP000005408"/>
    </source>
</evidence>
<sequence length="169" mass="19075">MEDQRVENMEIGEHSYSCEKKNYEDEYSLLRERRFVVGEGALIGLIKRTTCEQCGEPIDPSTVLEGEKIPAGVKMATQENGFPHHFMEAVASLYFTTTHGASYRKKNYEDEFALLIERRFVVGLGAFIGLIKRTTCEQCGKPIDPSTVLEGEKIPAGVKYKFLLLCKIT</sequence>
<evidence type="ECO:0000313" key="1">
    <source>
        <dbReference type="EnsemblMetazoa" id="G7675.1:cds"/>
    </source>
</evidence>
<protein>
    <submittedName>
        <fullName evidence="1">Uncharacterized protein</fullName>
    </submittedName>
</protein>
<reference evidence="1" key="1">
    <citation type="submission" date="2022-08" db="UniProtKB">
        <authorList>
            <consortium name="EnsemblMetazoa"/>
        </authorList>
    </citation>
    <scope>IDENTIFICATION</scope>
    <source>
        <strain evidence="1">05x7-T-G4-1.051#20</strain>
    </source>
</reference>
<proteinExistence type="predicted"/>
<accession>A0A8W8NKV5</accession>
<dbReference type="AlphaFoldDB" id="A0A8W8NKV5"/>
<keyword evidence="2" id="KW-1185">Reference proteome</keyword>
<dbReference type="EnsemblMetazoa" id="G7675.1">
    <property type="protein sequence ID" value="G7675.1:cds"/>
    <property type="gene ID" value="G7675"/>
</dbReference>
<name>A0A8W8NKV5_MAGGI</name>